<gene>
    <name evidence="1" type="ORF">DSM106972_009630</name>
</gene>
<dbReference type="AlphaFoldDB" id="A0A433VS08"/>
<evidence type="ECO:0000313" key="2">
    <source>
        <dbReference type="Proteomes" id="UP000271624"/>
    </source>
</evidence>
<evidence type="ECO:0008006" key="3">
    <source>
        <dbReference type="Google" id="ProtNLM"/>
    </source>
</evidence>
<comment type="caution">
    <text evidence="1">The sequence shown here is derived from an EMBL/GenBank/DDBJ whole genome shotgun (WGS) entry which is preliminary data.</text>
</comment>
<reference evidence="1" key="2">
    <citation type="journal article" date="2019" name="Genome Biol. Evol.">
        <title>Day and night: Metabolic profiles and evolutionary relationships of six axenic non-marine cyanobacteria.</title>
        <authorList>
            <person name="Will S.E."/>
            <person name="Henke P."/>
            <person name="Boedeker C."/>
            <person name="Huang S."/>
            <person name="Brinkmann H."/>
            <person name="Rohde M."/>
            <person name="Jarek M."/>
            <person name="Friedl T."/>
            <person name="Seufert S."/>
            <person name="Schumacher M."/>
            <person name="Overmann J."/>
            <person name="Neumann-Schaal M."/>
            <person name="Petersen J."/>
        </authorList>
    </citation>
    <scope>NUCLEOTIDE SEQUENCE [LARGE SCALE GENOMIC DNA]</scope>
    <source>
        <strain evidence="1">PCC 7102</strain>
    </source>
</reference>
<dbReference type="Proteomes" id="UP000271624">
    <property type="component" value="Unassembled WGS sequence"/>
</dbReference>
<dbReference type="EMBL" id="RSCL01000002">
    <property type="protein sequence ID" value="RUT08910.1"/>
    <property type="molecule type" value="Genomic_DNA"/>
</dbReference>
<name>A0A433VS08_9CYAN</name>
<dbReference type="RefSeq" id="WP_127079406.1">
    <property type="nucleotide sequence ID" value="NZ_RSCL01000002.1"/>
</dbReference>
<protein>
    <recommendedName>
        <fullName evidence="3">HEPN domain-containing protein</fullName>
    </recommendedName>
</protein>
<keyword evidence="2" id="KW-1185">Reference proteome</keyword>
<reference evidence="1" key="1">
    <citation type="submission" date="2018-12" db="EMBL/GenBank/DDBJ databases">
        <authorList>
            <person name="Will S."/>
            <person name="Neumann-Schaal M."/>
            <person name="Henke P."/>
        </authorList>
    </citation>
    <scope>NUCLEOTIDE SEQUENCE</scope>
    <source>
        <strain evidence="1">PCC 7102</strain>
    </source>
</reference>
<dbReference type="OrthoDB" id="6174209at2"/>
<accession>A0A433VS08</accession>
<evidence type="ECO:0000313" key="1">
    <source>
        <dbReference type="EMBL" id="RUT08910.1"/>
    </source>
</evidence>
<dbReference type="Gene3D" id="1.20.120.330">
    <property type="entry name" value="Nucleotidyltransferases domain 2"/>
    <property type="match status" value="1"/>
</dbReference>
<organism evidence="1 2">
    <name type="scientific">Dulcicalothrix desertica PCC 7102</name>
    <dbReference type="NCBI Taxonomy" id="232991"/>
    <lineage>
        <taxon>Bacteria</taxon>
        <taxon>Bacillati</taxon>
        <taxon>Cyanobacteriota</taxon>
        <taxon>Cyanophyceae</taxon>
        <taxon>Nostocales</taxon>
        <taxon>Calotrichaceae</taxon>
        <taxon>Dulcicalothrix</taxon>
    </lineage>
</organism>
<sequence>MKFDWCEYFRLAQELANVNSASSDELASNYKPQISEAKLRSCISRAYYSAFCISRNYLRDVLHDPRLLKARTGDVNEHQYVADEFIYNNAKNKKLIQIGNDLRRLREYRNKSDYDDNTIFM</sequence>
<proteinExistence type="predicted"/>